<dbReference type="GO" id="GO:0015031">
    <property type="term" value="P:protein transport"/>
    <property type="evidence" value="ECO:0007669"/>
    <property type="project" value="UniProtKB-KW"/>
</dbReference>
<dbReference type="Proteomes" id="UP000770015">
    <property type="component" value="Unassembled WGS sequence"/>
</dbReference>
<evidence type="ECO:0000259" key="6">
    <source>
        <dbReference type="Pfam" id="PF04048"/>
    </source>
</evidence>
<organism evidence="8 9">
    <name type="scientific">Plectosphaerella plurivora</name>
    <dbReference type="NCBI Taxonomy" id="936078"/>
    <lineage>
        <taxon>Eukaryota</taxon>
        <taxon>Fungi</taxon>
        <taxon>Dikarya</taxon>
        <taxon>Ascomycota</taxon>
        <taxon>Pezizomycotina</taxon>
        <taxon>Sordariomycetes</taxon>
        <taxon>Hypocreomycetidae</taxon>
        <taxon>Glomerellales</taxon>
        <taxon>Plectosphaerellaceae</taxon>
        <taxon>Plectosphaerella</taxon>
    </lineage>
</organism>
<gene>
    <name evidence="8" type="ORF">F5X68DRAFT_269062</name>
</gene>
<feature type="region of interest" description="Disordered" evidence="5">
    <location>
        <begin position="1"/>
        <end position="106"/>
    </location>
</feature>
<dbReference type="AlphaFoldDB" id="A0A9P8VA62"/>
<feature type="domain" description="Exocyst complex component Sec8 N-terminal" evidence="6">
    <location>
        <begin position="110"/>
        <end position="249"/>
    </location>
</feature>
<accession>A0A9P8VA62</accession>
<dbReference type="OrthoDB" id="272977at2759"/>
<evidence type="ECO:0000256" key="1">
    <source>
        <dbReference type="ARBA" id="ARBA00022448"/>
    </source>
</evidence>
<dbReference type="EMBL" id="JAGSXJ010000013">
    <property type="protein sequence ID" value="KAH6686294.1"/>
    <property type="molecule type" value="Genomic_DNA"/>
</dbReference>
<dbReference type="GO" id="GO:0000145">
    <property type="term" value="C:exocyst"/>
    <property type="evidence" value="ECO:0007669"/>
    <property type="project" value="UniProtKB-UniRule"/>
</dbReference>
<sequence length="1116" mass="124656">MSDRYAGSYRNGNGYGNFGPPPPRPPQQQMQQQQYQQQMQQQQQQMQQQPEDYDPYGDTYGGSSNRYAPPQPQPRSRSRRPPSAGRNDPPPPPVQRNRYPQQESNAERQITQVLEHIKDEWPSMCQTDCIPVQLALQLLDNSSVGRAHEYQKFRETHDYLQESLKGIVHEHHQGFNSSIGTFHKIQGSIQASQKKVRALKDSLASSKASLCTTDGELKKLSATSQAYDELLTTLNEMDELRLVPDQLEARISGKRFLSAVDVLQSALRKLRKPELDDLGALSDLRSYLANQDTALMDILVEELHEHLYLKSPYCQERWQSLAKNQGATNDNYNDAAAIEPFHACLEVLDFEEGVAEDPSKNPEANTFTYIGLVVEALNKLGKLETAVDILKQRMPVELFTTVNETINEVDQRHPISLRGGSSNAEGLHIYGTRETQMRADVIYDLLWTLFGKFEAIAEGHRVFHESIKALIRREGAGNNTALLGSFKELWNLYQNEIRSLLHNYVTTDADIYQFSSSPKTGATKRDAGRENLFKFSEADPKSVDMVTEYEALDSIIRAAVPGLTETSRKGGADKKGANRATLDGSFARKSAAAAYEAKSTGSHKSLVEPSVFNMSLLLPPTLVFLQRLRSIVPPGSDLATSTLTSFLDNFLVNVFQPQLDETLAKLSDTIFGETDTFAEDQSWELVARKPVFKGTTAFFNVITAFCKMLTTIPPDQALSSLIITQMMRFYDKCFGWYKGLVTKAQEQATDPQTLRRSATLALQPGEISNTIKALWAASESGDEGPLKSEIDLLVAQTDEKSLQPGDIIQDKDTISSLCLLYTSMKWLCVKVTGLRHITQHDTDSGRPNLPRGAAKRWTLMNDPHKATSDDGPVYLPMTQETVQAFDGILSSYEELATTALLTLHLEVRCQIIYSIHSTLSPGTSAPYILEQDVQQPDPQILSLNSDLISFDETVTSHLRPHESSFIRTGLGRLIDTYLVGHASLASPMNARGCGRMQLNILVLQQNLKNVEEGVDLRRAAEYFALFDRGPDGVVDKAKSDKEASDAEAAADEPIDDKGRVEIAENQRLRFTYDELKTLMELCYSEQVANPERGIAAAAKRQMGDKMLSLSEWMWQT</sequence>
<evidence type="ECO:0000259" key="7">
    <source>
        <dbReference type="Pfam" id="PF20652"/>
    </source>
</evidence>
<protein>
    <recommendedName>
        <fullName evidence="4">Exocyst complex component Sec8</fullName>
    </recommendedName>
</protein>
<dbReference type="GO" id="GO:0006612">
    <property type="term" value="P:protein targeting to membrane"/>
    <property type="evidence" value="ECO:0007669"/>
    <property type="project" value="UniProtKB-UniRule"/>
</dbReference>
<comment type="similarity">
    <text evidence="4">Belongs to the SEC8 family.</text>
</comment>
<dbReference type="PANTHER" id="PTHR14146:SF0">
    <property type="entry name" value="EXOCYST COMPLEX COMPONENT 4"/>
    <property type="match status" value="1"/>
</dbReference>
<proteinExistence type="inferred from homology"/>
<keyword evidence="2 4" id="KW-0268">Exocytosis</keyword>
<evidence type="ECO:0000256" key="4">
    <source>
        <dbReference type="RuleBase" id="RU367079"/>
    </source>
</evidence>
<comment type="function">
    <text evidence="4">Component of the exocyst complex involved in the docking of exocytic vesicles with fusion sites on the plasma membrane.</text>
</comment>
<evidence type="ECO:0000313" key="9">
    <source>
        <dbReference type="Proteomes" id="UP000770015"/>
    </source>
</evidence>
<keyword evidence="9" id="KW-1185">Reference proteome</keyword>
<feature type="compositionally biased region" description="Basic and acidic residues" evidence="5">
    <location>
        <begin position="1034"/>
        <end position="1044"/>
    </location>
</feature>
<feature type="domain" description="Exocyst complex component Sec8 middle helical bundle" evidence="7">
    <location>
        <begin position="361"/>
        <end position="622"/>
    </location>
</feature>
<dbReference type="InterPro" id="IPR007191">
    <property type="entry name" value="Sec8_exocyst_N"/>
</dbReference>
<evidence type="ECO:0000256" key="2">
    <source>
        <dbReference type="ARBA" id="ARBA00022483"/>
    </source>
</evidence>
<dbReference type="Pfam" id="PF20652">
    <property type="entry name" value="Sec8_C"/>
    <property type="match status" value="1"/>
</dbReference>
<comment type="caution">
    <text evidence="8">The sequence shown here is derived from an EMBL/GenBank/DDBJ whole genome shotgun (WGS) entry which is preliminary data.</text>
</comment>
<feature type="compositionally biased region" description="Low complexity" evidence="5">
    <location>
        <begin position="27"/>
        <end position="50"/>
    </location>
</feature>
<name>A0A9P8VA62_9PEZI</name>
<dbReference type="Pfam" id="PF04048">
    <property type="entry name" value="Sec8_N"/>
    <property type="match status" value="1"/>
</dbReference>
<dbReference type="GO" id="GO:0006904">
    <property type="term" value="P:vesicle docking involved in exocytosis"/>
    <property type="evidence" value="ECO:0007669"/>
    <property type="project" value="InterPro"/>
</dbReference>
<keyword evidence="3 4" id="KW-0653">Protein transport</keyword>
<dbReference type="InterPro" id="IPR048630">
    <property type="entry name" value="Sec8_M"/>
</dbReference>
<keyword evidence="1 4" id="KW-0813">Transport</keyword>
<feature type="region of interest" description="Disordered" evidence="5">
    <location>
        <begin position="1034"/>
        <end position="1057"/>
    </location>
</feature>
<dbReference type="GO" id="GO:0090522">
    <property type="term" value="P:vesicle tethering involved in exocytosis"/>
    <property type="evidence" value="ECO:0007669"/>
    <property type="project" value="UniProtKB-UniRule"/>
</dbReference>
<evidence type="ECO:0000313" key="8">
    <source>
        <dbReference type="EMBL" id="KAH6686294.1"/>
    </source>
</evidence>
<dbReference type="GO" id="GO:0006893">
    <property type="term" value="P:Golgi to plasma membrane transport"/>
    <property type="evidence" value="ECO:0007669"/>
    <property type="project" value="TreeGrafter"/>
</dbReference>
<reference evidence="8" key="1">
    <citation type="journal article" date="2021" name="Nat. Commun.">
        <title>Genetic determinants of endophytism in the Arabidopsis root mycobiome.</title>
        <authorList>
            <person name="Mesny F."/>
            <person name="Miyauchi S."/>
            <person name="Thiergart T."/>
            <person name="Pickel B."/>
            <person name="Atanasova L."/>
            <person name="Karlsson M."/>
            <person name="Huettel B."/>
            <person name="Barry K.W."/>
            <person name="Haridas S."/>
            <person name="Chen C."/>
            <person name="Bauer D."/>
            <person name="Andreopoulos W."/>
            <person name="Pangilinan J."/>
            <person name="LaButti K."/>
            <person name="Riley R."/>
            <person name="Lipzen A."/>
            <person name="Clum A."/>
            <person name="Drula E."/>
            <person name="Henrissat B."/>
            <person name="Kohler A."/>
            <person name="Grigoriev I.V."/>
            <person name="Martin F.M."/>
            <person name="Hacquard S."/>
        </authorList>
    </citation>
    <scope>NUCLEOTIDE SEQUENCE</scope>
    <source>
        <strain evidence="8">MPI-SDFR-AT-0117</strain>
    </source>
</reference>
<dbReference type="PANTHER" id="PTHR14146">
    <property type="entry name" value="EXOCYST COMPLEX COMPONENT 4"/>
    <property type="match status" value="1"/>
</dbReference>
<evidence type="ECO:0000256" key="5">
    <source>
        <dbReference type="SAM" id="MobiDB-lite"/>
    </source>
</evidence>
<dbReference type="InterPro" id="IPR039682">
    <property type="entry name" value="Sec8/EXOC4"/>
</dbReference>
<evidence type="ECO:0000256" key="3">
    <source>
        <dbReference type="ARBA" id="ARBA00022927"/>
    </source>
</evidence>